<dbReference type="InterPro" id="IPR009100">
    <property type="entry name" value="AcylCoA_DH/oxidase_NM_dom_sf"/>
</dbReference>
<dbReference type="GeneID" id="64981430"/>
<comment type="caution">
    <text evidence="1">The sequence shown here is derived from an EMBL/GenBank/DDBJ whole genome shotgun (WGS) entry which is preliminary data.</text>
</comment>
<protein>
    <submittedName>
        <fullName evidence="1">Acyl-CoA dehydrogenase</fullName>
    </submittedName>
</protein>
<dbReference type="AlphaFoldDB" id="A0AAP8PQ31"/>
<proteinExistence type="predicted"/>
<dbReference type="PANTHER" id="PTHR43884:SF12">
    <property type="entry name" value="ISOVALERYL-COA DEHYDROGENASE, MITOCHONDRIAL-RELATED"/>
    <property type="match status" value="1"/>
</dbReference>
<dbReference type="PANTHER" id="PTHR43884">
    <property type="entry name" value="ACYL-COA DEHYDROGENASE"/>
    <property type="match status" value="1"/>
</dbReference>
<reference evidence="1 2" key="1">
    <citation type="submission" date="2017-08" db="EMBL/GenBank/DDBJ databases">
        <title>Draft genome sequences of 64 type strains of genus Staph aureus.</title>
        <authorList>
            <person name="Cole K."/>
            <person name="Golubchik T."/>
            <person name="Russell J."/>
            <person name="Foster D."/>
            <person name="Llewelyn M."/>
            <person name="Wilson D."/>
            <person name="Crook D."/>
            <person name="Paul J."/>
        </authorList>
    </citation>
    <scope>NUCLEOTIDE SEQUENCE [LARGE SCALE GENOMIC DNA]</scope>
    <source>
        <strain evidence="1 2">NCTC 12101</strain>
    </source>
</reference>
<dbReference type="EMBL" id="PPQW01000009">
    <property type="protein sequence ID" value="PNZ68797.1"/>
    <property type="molecule type" value="Genomic_DNA"/>
</dbReference>
<gene>
    <name evidence="1" type="ORF">CD158_02385</name>
</gene>
<sequence length="345" mass="38372">MSLETLIQEQLDPYLVDIDEGSYYPKSFISELFKQHYISETDLKQNAQVVERVGQSCLTTGFCLWCQLAFSTYLRNADQPRFNQTLQQQLLSGEIMGATGLSNPMKSFSDLEKLNLTHTKQGDDLIVNGVLPAVSNLDDDHYFGAISQSTDQDSESPELVMFIAQANQPGISLAIKDNFLGVNGSGTYSVTFDNVHIDSSQIISTEGKAFAAKIRPTFIALQIPIALGSIRSSLDLIVPHSNAQNDLSYDINGFEEQYQTLHQRYYEIITDHADTLDDYLLELIQLKKAAGYLLLEVNQASMVNGGSRAYAPTAPQARKLKEGFFFAALTPTLRHLSKLETELVH</sequence>
<dbReference type="SUPFAM" id="SSF56645">
    <property type="entry name" value="Acyl-CoA dehydrogenase NM domain-like"/>
    <property type="match status" value="1"/>
</dbReference>
<evidence type="ECO:0000313" key="1">
    <source>
        <dbReference type="EMBL" id="PNZ68797.1"/>
    </source>
</evidence>
<dbReference type="GO" id="GO:0003995">
    <property type="term" value="F:acyl-CoA dehydrogenase activity"/>
    <property type="evidence" value="ECO:0007669"/>
    <property type="project" value="TreeGrafter"/>
</dbReference>
<name>A0AAP8PQ31_9STAP</name>
<dbReference type="Gene3D" id="2.40.110.10">
    <property type="entry name" value="Butyryl-CoA Dehydrogenase, subunit A, domain 2"/>
    <property type="match status" value="1"/>
</dbReference>
<dbReference type="Proteomes" id="UP000242470">
    <property type="component" value="Unassembled WGS sequence"/>
</dbReference>
<dbReference type="InterPro" id="IPR046373">
    <property type="entry name" value="Acyl-CoA_Oxase/DH_mid-dom_sf"/>
</dbReference>
<accession>A0AAP8PQ31</accession>
<organism evidence="1 2">
    <name type="scientific">Staphylococcus auricularis</name>
    <dbReference type="NCBI Taxonomy" id="29379"/>
    <lineage>
        <taxon>Bacteria</taxon>
        <taxon>Bacillati</taxon>
        <taxon>Bacillota</taxon>
        <taxon>Bacilli</taxon>
        <taxon>Bacillales</taxon>
        <taxon>Staphylococcaceae</taxon>
        <taxon>Staphylococcus</taxon>
    </lineage>
</organism>
<evidence type="ECO:0000313" key="2">
    <source>
        <dbReference type="Proteomes" id="UP000242470"/>
    </source>
</evidence>
<dbReference type="RefSeq" id="WP_059107440.1">
    <property type="nucleotide sequence ID" value="NZ_AP024589.1"/>
</dbReference>